<feature type="compositionally biased region" description="Basic and acidic residues" evidence="22">
    <location>
        <begin position="785"/>
        <end position="796"/>
    </location>
</feature>
<keyword evidence="9" id="KW-0547">Nucleotide-binding</keyword>
<sequence length="979" mass="102484">MGSAERTPGTSTPPQPPEAPVGKGRATHVRNRLIVAVAVVAAAVAGAGAPSVVAASGQLHDSQELVTLAEQTQGALTLAHSLADERDEVTPYIAAGRPKSKAPSEQRSARVDRQVEELRADTDTPASLREDLDAVAALRRAALTGKSTALEAHQAYSEAITELHALAEKLGEEMPPRAGSGAYALAELDTAVQQAAATRGLLLAALNVPSTTETVIDPVTGLPTETTTSSDADAEQRDALAAAAQQARVRSDAALADFREGAPKEARGSFDATVAGPEVNSAEKYLAGLTDEPTLSDRDLGTSTKRLDAALSARVDAMRGAESALYEKRVAALEQLRDDDVTALEIRIAVLGALILLAVGIATALARTLTRPLSVLRRGSARLAGAADPTTEEPVAFTGRNDEFAQVVRSVNALHTHAATLAGRVATLESDRKHLVGQRQKMADAREELRTELAESAAQLEVVRKSIGSTFVSLALRTLGLVERQLAVIESLEEREQDPDRLATLFKLDHFATVMRRHSENLLVLAGTEHVQHSASPVPLVDVVRAAVSEIERYERVRIAALPPHAHVAGFAADDLSHLLAELMENATSFSPPDLPVEVSGWLLENGEVMLSVQDEGIGMATERLQRLNARLTDFDPDAPYDQEGEDGLGLGLYVVARLAHRHGARVRLREQKQGGVAAVVVLPSPLLAAAPPAALAPTVPVSDGTGTFSLPGADAEANSNVLHGRTEKSEAAEKSETAERAGTAEKAEKAGTAGKSETAEQGAGEDAGPGAEPVIDPLVASAEEAVRRAEADASHADAPQTPEPDEREDPAGPVPPEPARETVSAQDGPAPGSDLPDDATMALFLPALAEPETRPETDPGPYAIGPDAHDRVPDTAEETGGQQEPAPSTRAEPVTDKGLPKRTPKLTTPAAVPRPRTSGSVDADALRRRLGGFRRGAEAGRRDVEAEIADRPGQDQAPDTGAGTTEEATGGTVEEASS</sequence>
<organism evidence="26 27">
    <name type="scientific">Streptomyces coelicolor (strain ATCC BAA-471 / A3(2) / M145)</name>
    <dbReference type="NCBI Taxonomy" id="100226"/>
    <lineage>
        <taxon>Bacteria</taxon>
        <taxon>Bacillati</taxon>
        <taxon>Actinomycetota</taxon>
        <taxon>Actinomycetes</taxon>
        <taxon>Kitasatosporales</taxon>
        <taxon>Streptomycetaceae</taxon>
        <taxon>Streptomyces</taxon>
        <taxon>Streptomyces albidoflavus group</taxon>
    </lineage>
</organism>
<feature type="region of interest" description="Disordered" evidence="22">
    <location>
        <begin position="711"/>
        <end position="979"/>
    </location>
</feature>
<evidence type="ECO:0000256" key="6">
    <source>
        <dbReference type="ARBA" id="ARBA00022553"/>
    </source>
</evidence>
<feature type="compositionally biased region" description="Basic and acidic residues" evidence="22">
    <location>
        <begin position="725"/>
        <end position="750"/>
    </location>
</feature>
<feature type="region of interest" description="Disordered" evidence="22">
    <location>
        <begin position="1"/>
        <end position="26"/>
    </location>
</feature>
<dbReference type="eggNOG" id="COG2205">
    <property type="taxonomic scope" value="Bacteria"/>
</dbReference>
<keyword evidence="21" id="KW-0175">Coiled coil</keyword>
<dbReference type="Gene3D" id="3.30.565.10">
    <property type="entry name" value="Histidine kinase-like ATPase, C-terminal domain"/>
    <property type="match status" value="1"/>
</dbReference>
<comment type="cofactor">
    <cofactor evidence="3">
        <name>Mg(2+)</name>
        <dbReference type="ChEBI" id="CHEBI:18420"/>
    </cofactor>
</comment>
<evidence type="ECO:0000256" key="15">
    <source>
        <dbReference type="ARBA" id="ARBA00022989"/>
    </source>
</evidence>
<dbReference type="InterPro" id="IPR003660">
    <property type="entry name" value="HAMP_dom"/>
</dbReference>
<dbReference type="PRINTS" id="PR00344">
    <property type="entry name" value="BCTRLSENSOR"/>
</dbReference>
<dbReference type="Gene3D" id="6.10.340.10">
    <property type="match status" value="1"/>
</dbReference>
<feature type="coiled-coil region" evidence="21">
    <location>
        <begin position="435"/>
        <end position="466"/>
    </location>
</feature>
<dbReference type="GO" id="GO:0016020">
    <property type="term" value="C:membrane"/>
    <property type="evidence" value="ECO:0007669"/>
    <property type="project" value="UniProtKB-SubCell"/>
</dbReference>
<dbReference type="Proteomes" id="UP000001973">
    <property type="component" value="Chromosome"/>
</dbReference>
<evidence type="ECO:0000256" key="21">
    <source>
        <dbReference type="SAM" id="Coils"/>
    </source>
</evidence>
<keyword evidence="14" id="KW-0904">Protein phosphatase</keyword>
<feature type="domain" description="HAMP" evidence="25">
    <location>
        <begin position="367"/>
        <end position="423"/>
    </location>
</feature>
<dbReference type="PANTHER" id="PTHR44936">
    <property type="entry name" value="SENSOR PROTEIN CREC"/>
    <property type="match status" value="1"/>
</dbReference>
<feature type="compositionally biased region" description="Low complexity" evidence="22">
    <location>
        <begin position="751"/>
        <end position="773"/>
    </location>
</feature>
<reference evidence="26 27" key="1">
    <citation type="journal article" date="1996" name="Mol. Microbiol.">
        <title>A set of ordered cosmids and a detailed genetic and physical map for the 8 Mb Streptomyces coelicolor A3(2) chromosome.</title>
        <authorList>
            <person name="Redenbach M."/>
            <person name="Kieser H.M."/>
            <person name="Denapaite D."/>
            <person name="Eichner A."/>
            <person name="Cullum J."/>
            <person name="Kinashi H."/>
            <person name="Hopwood D.A."/>
        </authorList>
    </citation>
    <scope>NUCLEOTIDE SEQUENCE [LARGE SCALE GENOMIC DNA]</scope>
    <source>
        <strain evidence="27">ATCC BAA-471 / A3(2) / M145</strain>
    </source>
</reference>
<evidence type="ECO:0000256" key="8">
    <source>
        <dbReference type="ARBA" id="ARBA00022692"/>
    </source>
</evidence>
<dbReference type="PATRIC" id="fig|100226.15.peg.5375"/>
<keyword evidence="10 26" id="KW-0418">Kinase</keyword>
<dbReference type="KEGG" id="sco:SCO5289"/>
<evidence type="ECO:0000256" key="22">
    <source>
        <dbReference type="SAM" id="MobiDB-lite"/>
    </source>
</evidence>
<evidence type="ECO:0000256" key="3">
    <source>
        <dbReference type="ARBA" id="ARBA00001946"/>
    </source>
</evidence>
<dbReference type="PIR" id="T35640">
    <property type="entry name" value="T35640"/>
</dbReference>
<name>Q8CJR8_STRCO</name>
<feature type="compositionally biased region" description="Basic and acidic residues" evidence="22">
    <location>
        <begin position="936"/>
        <end position="954"/>
    </location>
</feature>
<keyword evidence="7" id="KW-0808">Transferase</keyword>
<dbReference type="EMBL" id="AL645882">
    <property type="protein sequence ID" value="CAD55347.1"/>
    <property type="molecule type" value="Genomic_DNA"/>
</dbReference>
<dbReference type="SUPFAM" id="SSF55874">
    <property type="entry name" value="ATPase domain of HSP90 chaperone/DNA topoisomerase II/histidine kinase"/>
    <property type="match status" value="1"/>
</dbReference>
<dbReference type="PaxDb" id="100226-SCO5289"/>
<dbReference type="AlphaFoldDB" id="Q8CJR8"/>
<comment type="cofactor">
    <cofactor evidence="2">
        <name>Mn(2+)</name>
        <dbReference type="ChEBI" id="CHEBI:29035"/>
    </cofactor>
</comment>
<dbReference type="FunFam" id="3.30.565.10:FF:000038">
    <property type="entry name" value="Sensor-like histidine kinase"/>
    <property type="match status" value="1"/>
</dbReference>
<evidence type="ECO:0000256" key="4">
    <source>
        <dbReference type="ARBA" id="ARBA00004370"/>
    </source>
</evidence>
<dbReference type="GO" id="GO:0000160">
    <property type="term" value="P:phosphorelay signal transduction system"/>
    <property type="evidence" value="ECO:0007669"/>
    <property type="project" value="UniProtKB-KW"/>
</dbReference>
<dbReference type="InterPro" id="IPR004358">
    <property type="entry name" value="Sig_transdc_His_kin-like_C"/>
</dbReference>
<keyword evidence="8 23" id="KW-0812">Transmembrane</keyword>
<evidence type="ECO:0000256" key="23">
    <source>
        <dbReference type="SAM" id="Phobius"/>
    </source>
</evidence>
<evidence type="ECO:0000256" key="1">
    <source>
        <dbReference type="ARBA" id="ARBA00000085"/>
    </source>
</evidence>
<evidence type="ECO:0000259" key="24">
    <source>
        <dbReference type="PROSITE" id="PS50109"/>
    </source>
</evidence>
<dbReference type="InterPro" id="IPR036890">
    <property type="entry name" value="HATPase_C_sf"/>
</dbReference>
<evidence type="ECO:0000256" key="14">
    <source>
        <dbReference type="ARBA" id="ARBA00022912"/>
    </source>
</evidence>
<evidence type="ECO:0000256" key="5">
    <source>
        <dbReference type="ARBA" id="ARBA00012438"/>
    </source>
</evidence>
<dbReference type="InterPro" id="IPR050980">
    <property type="entry name" value="2C_sensor_his_kinase"/>
</dbReference>
<dbReference type="EMBL" id="AL939123">
    <property type="protein sequence ID" value="CAD55347.1"/>
    <property type="molecule type" value="Genomic_DNA"/>
</dbReference>
<dbReference type="HOGENOM" id="CLU_002554_3_0_11"/>
<evidence type="ECO:0000256" key="7">
    <source>
        <dbReference type="ARBA" id="ARBA00022679"/>
    </source>
</evidence>
<dbReference type="GO" id="GO:0004673">
    <property type="term" value="F:protein histidine kinase activity"/>
    <property type="evidence" value="ECO:0007669"/>
    <property type="project" value="UniProtKB-EC"/>
</dbReference>
<dbReference type="SMART" id="SM00304">
    <property type="entry name" value="HAMP"/>
    <property type="match status" value="1"/>
</dbReference>
<dbReference type="GO" id="GO:0005524">
    <property type="term" value="F:ATP binding"/>
    <property type="evidence" value="ECO:0007669"/>
    <property type="project" value="UniProtKB-KW"/>
</dbReference>
<evidence type="ECO:0000256" key="18">
    <source>
        <dbReference type="ARBA" id="ARBA00023211"/>
    </source>
</evidence>
<keyword evidence="18" id="KW-0464">Manganese</keyword>
<keyword evidence="12" id="KW-0067">ATP-binding</keyword>
<evidence type="ECO:0000256" key="20">
    <source>
        <dbReference type="ARBA" id="ARBA00041776"/>
    </source>
</evidence>
<gene>
    <name evidence="26" type="primary">cvnA5</name>
    <name evidence="26" type="ordered locus">SCO5289</name>
    <name evidence="26" type="ORF">SC6G9.44c</name>
    <name evidence="26" type="ORF">SCCB12.13</name>
</gene>
<evidence type="ECO:0000256" key="10">
    <source>
        <dbReference type="ARBA" id="ARBA00022777"/>
    </source>
</evidence>
<keyword evidence="6" id="KW-0597">Phosphoprotein</keyword>
<feature type="transmembrane region" description="Helical" evidence="23">
    <location>
        <begin position="33"/>
        <end position="53"/>
    </location>
</feature>
<evidence type="ECO:0000259" key="25">
    <source>
        <dbReference type="PROSITE" id="PS50885"/>
    </source>
</evidence>
<dbReference type="PROSITE" id="PS50109">
    <property type="entry name" value="HIS_KIN"/>
    <property type="match status" value="1"/>
</dbReference>
<proteinExistence type="predicted"/>
<dbReference type="GO" id="GO:0004721">
    <property type="term" value="F:phosphoprotein phosphatase activity"/>
    <property type="evidence" value="ECO:0007669"/>
    <property type="project" value="UniProtKB-KW"/>
</dbReference>
<evidence type="ECO:0000256" key="17">
    <source>
        <dbReference type="ARBA" id="ARBA00023016"/>
    </source>
</evidence>
<dbReference type="OrthoDB" id="4652229at2"/>
<evidence type="ECO:0000256" key="16">
    <source>
        <dbReference type="ARBA" id="ARBA00023012"/>
    </source>
</evidence>
<keyword evidence="17" id="KW-0346">Stress response</keyword>
<accession>Q8CJR8</accession>
<feature type="compositionally biased region" description="Basic and acidic residues" evidence="22">
    <location>
        <begin position="102"/>
        <end position="120"/>
    </location>
</feature>
<dbReference type="InParanoid" id="Q8CJR8"/>
<dbReference type="PROSITE" id="PS50885">
    <property type="entry name" value="HAMP"/>
    <property type="match status" value="1"/>
</dbReference>
<keyword evidence="13" id="KW-0460">Magnesium</keyword>
<comment type="catalytic activity">
    <reaction evidence="1">
        <text>ATP + protein L-histidine = ADP + protein N-phospho-L-histidine.</text>
        <dbReference type="EC" id="2.7.13.3"/>
    </reaction>
</comment>
<dbReference type="InterPro" id="IPR005467">
    <property type="entry name" value="His_kinase_dom"/>
</dbReference>
<feature type="region of interest" description="Disordered" evidence="22">
    <location>
        <begin position="94"/>
        <end position="120"/>
    </location>
</feature>
<dbReference type="Pfam" id="PF08376">
    <property type="entry name" value="NIT"/>
    <property type="match status" value="1"/>
</dbReference>
<keyword evidence="27" id="KW-1185">Reference proteome</keyword>
<evidence type="ECO:0000313" key="26">
    <source>
        <dbReference type="EMBL" id="CAD55347.1"/>
    </source>
</evidence>
<dbReference type="Pfam" id="PF02518">
    <property type="entry name" value="HATPase_c"/>
    <property type="match status" value="1"/>
</dbReference>
<dbReference type="PANTHER" id="PTHR44936:SF9">
    <property type="entry name" value="SENSOR PROTEIN CREC"/>
    <property type="match status" value="1"/>
</dbReference>
<dbReference type="STRING" id="100226.gene:17762940"/>
<evidence type="ECO:0000256" key="19">
    <source>
        <dbReference type="ARBA" id="ARBA00040454"/>
    </source>
</evidence>
<evidence type="ECO:0000256" key="11">
    <source>
        <dbReference type="ARBA" id="ARBA00022801"/>
    </source>
</evidence>
<feature type="domain" description="Histidine kinase" evidence="24">
    <location>
        <begin position="444"/>
        <end position="687"/>
    </location>
</feature>
<protein>
    <recommendedName>
        <fullName evidence="19">Signal transduction histidine-protein kinase/phosphatase MprB</fullName>
        <ecNumber evidence="5">2.7.13.3</ecNumber>
    </recommendedName>
    <alternativeName>
        <fullName evidence="20">Mycobacterial persistence regulator B</fullName>
    </alternativeName>
</protein>
<evidence type="ECO:0000256" key="13">
    <source>
        <dbReference type="ARBA" id="ARBA00022842"/>
    </source>
</evidence>
<keyword evidence="23" id="KW-0472">Membrane</keyword>
<evidence type="ECO:0000256" key="2">
    <source>
        <dbReference type="ARBA" id="ARBA00001936"/>
    </source>
</evidence>
<comment type="subcellular location">
    <subcellularLocation>
        <location evidence="4">Membrane</location>
    </subcellularLocation>
</comment>
<keyword evidence="15 23" id="KW-1133">Transmembrane helix</keyword>
<evidence type="ECO:0000313" key="27">
    <source>
        <dbReference type="Proteomes" id="UP000001973"/>
    </source>
</evidence>
<keyword evidence="11" id="KW-0378">Hydrolase</keyword>
<dbReference type="InterPro" id="IPR013587">
    <property type="entry name" value="Nitrate/nitrite_sensing"/>
</dbReference>
<dbReference type="SMART" id="SM00387">
    <property type="entry name" value="HATPase_c"/>
    <property type="match status" value="1"/>
</dbReference>
<feature type="compositionally biased region" description="Low complexity" evidence="22">
    <location>
        <begin position="961"/>
        <end position="979"/>
    </location>
</feature>
<keyword evidence="16" id="KW-0902">Two-component regulatory system</keyword>
<evidence type="ECO:0000256" key="12">
    <source>
        <dbReference type="ARBA" id="ARBA00022840"/>
    </source>
</evidence>
<dbReference type="InterPro" id="IPR003594">
    <property type="entry name" value="HATPase_dom"/>
</dbReference>
<evidence type="ECO:0000256" key="9">
    <source>
        <dbReference type="ARBA" id="ARBA00022741"/>
    </source>
</evidence>
<dbReference type="EC" id="2.7.13.3" evidence="5"/>
<reference evidence="26 27" key="2">
    <citation type="journal article" date="2002" name="Nature">
        <title>Complete genome sequence of the model actinomycete Streptomyces coelicolor A3(2).</title>
        <authorList>
            <person name="Bentley S.D."/>
            <person name="Chater K.F."/>
            <person name="Cerdeno-Tarraga A.M."/>
            <person name="Challis G.L."/>
            <person name="Thomson N.R."/>
            <person name="James K.D."/>
            <person name="Harris D.E."/>
            <person name="Quail M.A."/>
            <person name="Kieser H."/>
            <person name="Harper D."/>
            <person name="Bateman A."/>
            <person name="Brown S."/>
            <person name="Chandra G."/>
            <person name="Chen C.W."/>
            <person name="Collins M."/>
            <person name="Cronin A."/>
            <person name="Fraser A."/>
            <person name="Goble A."/>
            <person name="Hidalgo J."/>
            <person name="Hornsby T."/>
            <person name="Howarth S."/>
            <person name="Huang C.H."/>
            <person name="Kieser T."/>
            <person name="Larke L."/>
            <person name="Murphy L."/>
            <person name="Oliver K."/>
            <person name="O'Neil S."/>
            <person name="Rabbinowitsch E."/>
            <person name="Rajandream M.A."/>
            <person name="Rutherford K."/>
            <person name="Rutter S."/>
            <person name="Seeger K."/>
            <person name="Saunders D."/>
            <person name="Sharp S."/>
            <person name="Squares R."/>
            <person name="Squares S."/>
            <person name="Taylor K."/>
            <person name="Warren T."/>
            <person name="Wietzorrek A."/>
            <person name="Woodward J."/>
            <person name="Barrell B.G."/>
            <person name="Parkhill J."/>
            <person name="Hopwood D.A."/>
        </authorList>
    </citation>
    <scope>NUCLEOTIDE SEQUENCE [LARGE SCALE GENOMIC DNA]</scope>
    <source>
        <strain evidence="27">ATCC BAA-471 / A3(2) / M145</strain>
    </source>
</reference>